<evidence type="ECO:0000256" key="2">
    <source>
        <dbReference type="ARBA" id="ARBA00022801"/>
    </source>
</evidence>
<protein>
    <recommendedName>
        <fullName evidence="1">peptidyl-tRNA hydrolase</fullName>
        <ecNumber evidence="1">3.1.1.29</ecNumber>
    </recommendedName>
</protein>
<dbReference type="Proteomes" id="UP000318571">
    <property type="component" value="Chromosome 7"/>
</dbReference>
<evidence type="ECO:0000256" key="1">
    <source>
        <dbReference type="ARBA" id="ARBA00013260"/>
    </source>
</evidence>
<proteinExistence type="predicted"/>
<dbReference type="InterPro" id="IPR002833">
    <property type="entry name" value="PTH2"/>
</dbReference>
<dbReference type="OrthoDB" id="201213at2759"/>
<reference evidence="4 5" key="1">
    <citation type="journal article" date="2018" name="Nat. Ecol. Evol.">
        <title>Genomic signatures of mitonuclear coevolution across populations of Tigriopus californicus.</title>
        <authorList>
            <person name="Barreto F.S."/>
            <person name="Watson E.T."/>
            <person name="Lima T.G."/>
            <person name="Willett C.S."/>
            <person name="Edmands S."/>
            <person name="Li W."/>
            <person name="Burton R.S."/>
        </authorList>
    </citation>
    <scope>NUCLEOTIDE SEQUENCE [LARGE SCALE GENOMIC DNA]</scope>
    <source>
        <strain evidence="4 5">San Diego</strain>
    </source>
</reference>
<comment type="catalytic activity">
    <reaction evidence="3">
        <text>an N-acyl-L-alpha-aminoacyl-tRNA + H2O = an N-acyl-L-amino acid + a tRNA + H(+)</text>
        <dbReference type="Rhea" id="RHEA:54448"/>
        <dbReference type="Rhea" id="RHEA-COMP:10123"/>
        <dbReference type="Rhea" id="RHEA-COMP:13883"/>
        <dbReference type="ChEBI" id="CHEBI:15377"/>
        <dbReference type="ChEBI" id="CHEBI:15378"/>
        <dbReference type="ChEBI" id="CHEBI:59874"/>
        <dbReference type="ChEBI" id="CHEBI:78442"/>
        <dbReference type="ChEBI" id="CHEBI:138191"/>
        <dbReference type="EC" id="3.1.1.29"/>
    </reaction>
</comment>
<gene>
    <name evidence="4" type="ORF">TCAL_08152</name>
</gene>
<dbReference type="SUPFAM" id="SSF102462">
    <property type="entry name" value="Peptidyl-tRNA hydrolase II"/>
    <property type="match status" value="1"/>
</dbReference>
<dbReference type="Gene3D" id="3.40.1490.10">
    <property type="entry name" value="Bit1"/>
    <property type="match status" value="1"/>
</dbReference>
<dbReference type="InterPro" id="IPR023476">
    <property type="entry name" value="Pep_tRNA_hydro_II_dom_sf"/>
</dbReference>
<dbReference type="PANTHER" id="PTHR46194">
    <property type="entry name" value="PEPTIDYL-TRNA HYDROLASE PTRHD1-RELATED"/>
    <property type="match status" value="1"/>
</dbReference>
<accession>A0A553P2P2</accession>
<dbReference type="GO" id="GO:0004045">
    <property type="term" value="F:peptidyl-tRNA hydrolase activity"/>
    <property type="evidence" value="ECO:0007669"/>
    <property type="project" value="UniProtKB-EC"/>
</dbReference>
<organism evidence="4 5">
    <name type="scientific">Tigriopus californicus</name>
    <name type="common">Marine copepod</name>
    <dbReference type="NCBI Taxonomy" id="6832"/>
    <lineage>
        <taxon>Eukaryota</taxon>
        <taxon>Metazoa</taxon>
        <taxon>Ecdysozoa</taxon>
        <taxon>Arthropoda</taxon>
        <taxon>Crustacea</taxon>
        <taxon>Multicrustacea</taxon>
        <taxon>Hexanauplia</taxon>
        <taxon>Copepoda</taxon>
        <taxon>Harpacticoida</taxon>
        <taxon>Harpacticidae</taxon>
        <taxon>Tigriopus</taxon>
    </lineage>
</organism>
<sequence length="140" mass="15439">MASPSGMVVQYVVVRGDLLTKMSWPVGALVAQACHAATAVIHLFYSDEHTQTYLADLDNMHKVILEAADEPALRTLAAKLTEAGIDHKLWVEQPEDFPTCLAVKPYPKMDVQKHFKKFKLYKGPALRVPSAKSEETGSST</sequence>
<dbReference type="EC" id="3.1.1.29" evidence="1"/>
<keyword evidence="2" id="KW-0378">Hydrolase</keyword>
<comment type="caution">
    <text evidence="4">The sequence shown here is derived from an EMBL/GenBank/DDBJ whole genome shotgun (WGS) entry which is preliminary data.</text>
</comment>
<evidence type="ECO:0000256" key="3">
    <source>
        <dbReference type="ARBA" id="ARBA00048707"/>
    </source>
</evidence>
<dbReference type="OMA" id="AIIAQCC"/>
<dbReference type="Pfam" id="PF01981">
    <property type="entry name" value="PTH2"/>
    <property type="match status" value="1"/>
</dbReference>
<dbReference type="EMBL" id="VCGU01000008">
    <property type="protein sequence ID" value="TRY71958.1"/>
    <property type="molecule type" value="Genomic_DNA"/>
</dbReference>
<dbReference type="AlphaFoldDB" id="A0A553P2P2"/>
<dbReference type="InterPro" id="IPR042237">
    <property type="entry name" value="PTRHD1"/>
</dbReference>
<dbReference type="PANTHER" id="PTHR46194:SF1">
    <property type="entry name" value="PEPTIDYL-TRNA HYDROLASE PTRHD1-RELATED"/>
    <property type="match status" value="1"/>
</dbReference>
<dbReference type="CDD" id="cd02429">
    <property type="entry name" value="PTH2_like"/>
    <property type="match status" value="1"/>
</dbReference>
<keyword evidence="5" id="KW-1185">Reference proteome</keyword>
<evidence type="ECO:0000313" key="5">
    <source>
        <dbReference type="Proteomes" id="UP000318571"/>
    </source>
</evidence>
<evidence type="ECO:0000313" key="4">
    <source>
        <dbReference type="EMBL" id="TRY71958.1"/>
    </source>
</evidence>
<name>A0A553P2P2_TIGCA</name>